<dbReference type="AlphaFoldDB" id="A0A0R3QNB9"/>
<reference evidence="1" key="1">
    <citation type="submission" date="2017-02" db="UniProtKB">
        <authorList>
            <consortium name="WormBaseParasite"/>
        </authorList>
    </citation>
    <scope>IDENTIFICATION</scope>
</reference>
<sequence>LTYVDFQLKNFRFDLLPPLSPSSPALPLSRGNNCPVQNQRITRSAVLRASPAIFSARQVNCPLSAISTLTIIMECMPLPS</sequence>
<protein>
    <submittedName>
        <fullName evidence="1">Ovule protein</fullName>
    </submittedName>
</protein>
<dbReference type="WBParaSite" id="BTMF_0000920401-mRNA-1">
    <property type="protein sequence ID" value="BTMF_0000920401-mRNA-1"/>
    <property type="gene ID" value="BTMF_0000920401"/>
</dbReference>
<name>A0A0R3QNB9_9BILA</name>
<evidence type="ECO:0000313" key="1">
    <source>
        <dbReference type="WBParaSite" id="BTMF_0000920401-mRNA-1"/>
    </source>
</evidence>
<accession>A0A0R3QNB9</accession>
<organism evidence="1">
    <name type="scientific">Brugia timori</name>
    <dbReference type="NCBI Taxonomy" id="42155"/>
    <lineage>
        <taxon>Eukaryota</taxon>
        <taxon>Metazoa</taxon>
        <taxon>Ecdysozoa</taxon>
        <taxon>Nematoda</taxon>
        <taxon>Chromadorea</taxon>
        <taxon>Rhabditida</taxon>
        <taxon>Spirurina</taxon>
        <taxon>Spiruromorpha</taxon>
        <taxon>Filarioidea</taxon>
        <taxon>Onchocercidae</taxon>
        <taxon>Brugia</taxon>
    </lineage>
</organism>
<proteinExistence type="predicted"/>